<dbReference type="Gene3D" id="1.10.274.20">
    <property type="entry name" value="Phenylalanine ammonia-lyase 1, domain 3"/>
    <property type="match status" value="1"/>
</dbReference>
<comment type="similarity">
    <text evidence="1">Belongs to the PAL/histidase family.</text>
</comment>
<proteinExistence type="inferred from homology"/>
<dbReference type="Gene3D" id="1.10.275.10">
    <property type="entry name" value="Fumarase/aspartase (N-terminal domain)"/>
    <property type="match status" value="1"/>
</dbReference>
<dbReference type="SUPFAM" id="SSF48557">
    <property type="entry name" value="L-aspartase-like"/>
    <property type="match status" value="1"/>
</dbReference>
<dbReference type="AlphaFoldDB" id="A0A225VP69"/>
<dbReference type="Pfam" id="PF00221">
    <property type="entry name" value="Lyase_aromatic"/>
    <property type="match status" value="1"/>
</dbReference>
<dbReference type="Gene3D" id="1.20.200.10">
    <property type="entry name" value="Fumarase/aspartase (Central domain)"/>
    <property type="match status" value="1"/>
</dbReference>
<name>A0A225VP69_9STRA</name>
<dbReference type="InterPro" id="IPR001106">
    <property type="entry name" value="Aromatic_Lyase"/>
</dbReference>
<sequence>MPLSYIAGAITGTPGVMVRLPSGRVAPAKEALPAHALPLIELAPKEGLGLINGTAPSAAAAALVVYEAQRMAVLAQLMTAFTAECLTGNVEWSAPFIHAIRPHPGQIEAAKNIRIFLTGSKLARGFDAGAGSKSRTDTAGLCQDRYSCRTAPQWMGPYLEDLLLAQRQIEIELNSTSDNPVVEASPLAASAGEGEVYSGGNFQAVSLTSALDKARLATQMIGRMLFSQCTELINPNLSNGLDPNLVHGDPDDSYTCKGIDVNMAAYMAELAALAHPPSAHVQSAEMHNQGINSLAFLTARRTMEALDVLAHMTAAQIFVCCQAADLRDYHRRFLAAVPLAAAVDALNVSREIKTLLKAQLPGVLQECWYEANKIGHVDRCRIVASRLASHILDVLAEKNVTSLTVDAVRRFQNAIQQRMESWVKDPANDPDRSFNNRSAARVGLGQGASTLYNLARGELGVRFHLGLKDQDRQTTIGSDVSKIYEAIRDETVMDRVMSAFTREFDAVNGNADGSLFAKL</sequence>
<dbReference type="Proteomes" id="UP000198211">
    <property type="component" value="Unassembled WGS sequence"/>
</dbReference>
<protein>
    <submittedName>
        <fullName evidence="2">Phenylalanine ammonia-lyase</fullName>
    </submittedName>
</protein>
<evidence type="ECO:0000313" key="2">
    <source>
        <dbReference type="EMBL" id="OWZ07341.1"/>
    </source>
</evidence>
<evidence type="ECO:0000313" key="3">
    <source>
        <dbReference type="Proteomes" id="UP000198211"/>
    </source>
</evidence>
<keyword evidence="2" id="KW-0456">Lyase</keyword>
<keyword evidence="3" id="KW-1185">Reference proteome</keyword>
<dbReference type="InterPro" id="IPR023144">
    <property type="entry name" value="Phe_NH3-lyase_shielding_dom_sf"/>
</dbReference>
<accession>A0A225VP69</accession>
<dbReference type="PANTHER" id="PTHR10362">
    <property type="entry name" value="HISTIDINE AMMONIA-LYASE"/>
    <property type="match status" value="1"/>
</dbReference>
<comment type="caution">
    <text evidence="2">The sequence shown here is derived from an EMBL/GenBank/DDBJ whole genome shotgun (WGS) entry which is preliminary data.</text>
</comment>
<dbReference type="EMBL" id="NBNE01003578">
    <property type="protein sequence ID" value="OWZ07341.1"/>
    <property type="molecule type" value="Genomic_DNA"/>
</dbReference>
<dbReference type="OrthoDB" id="10051290at2759"/>
<dbReference type="InterPro" id="IPR024083">
    <property type="entry name" value="Fumarase/histidase_N"/>
</dbReference>
<dbReference type="InterPro" id="IPR008948">
    <property type="entry name" value="L-Aspartase-like"/>
</dbReference>
<dbReference type="CDD" id="cd00332">
    <property type="entry name" value="PAL-HAL"/>
    <property type="match status" value="1"/>
</dbReference>
<evidence type="ECO:0000256" key="1">
    <source>
        <dbReference type="ARBA" id="ARBA00007238"/>
    </source>
</evidence>
<dbReference type="GO" id="GO:0016829">
    <property type="term" value="F:lyase activity"/>
    <property type="evidence" value="ECO:0007669"/>
    <property type="project" value="UniProtKB-KW"/>
</dbReference>
<gene>
    <name evidence="2" type="ORF">PHMEG_00020276</name>
</gene>
<organism evidence="2 3">
    <name type="scientific">Phytophthora megakarya</name>
    <dbReference type="NCBI Taxonomy" id="4795"/>
    <lineage>
        <taxon>Eukaryota</taxon>
        <taxon>Sar</taxon>
        <taxon>Stramenopiles</taxon>
        <taxon>Oomycota</taxon>
        <taxon>Peronosporomycetes</taxon>
        <taxon>Peronosporales</taxon>
        <taxon>Peronosporaceae</taxon>
        <taxon>Phytophthora</taxon>
    </lineage>
</organism>
<reference evidence="3" key="1">
    <citation type="submission" date="2017-03" db="EMBL/GenBank/DDBJ databases">
        <title>Phytopthora megakarya and P. palmivora, two closely related causual agents of cacao black pod achieved similar genome size and gene model numbers by different mechanisms.</title>
        <authorList>
            <person name="Ali S."/>
            <person name="Shao J."/>
            <person name="Larry D.J."/>
            <person name="Kronmiller B."/>
            <person name="Shen D."/>
            <person name="Strem M.D."/>
            <person name="Melnick R.L."/>
            <person name="Guiltinan M.J."/>
            <person name="Tyler B.M."/>
            <person name="Meinhardt L.W."/>
            <person name="Bailey B.A."/>
        </authorList>
    </citation>
    <scope>NUCLEOTIDE SEQUENCE [LARGE SCALE GENOMIC DNA]</scope>
    <source>
        <strain evidence="3">zdho120</strain>
    </source>
</reference>
<dbReference type="STRING" id="4795.A0A225VP69"/>